<dbReference type="PIRSF" id="PIRSF004669">
    <property type="entry name" value="FliQ"/>
    <property type="match status" value="1"/>
</dbReference>
<reference evidence="10 11" key="1">
    <citation type="submission" date="2010-02" db="EMBL/GenBank/DDBJ databases">
        <authorList>
            <person name="Weinstock G."/>
            <person name="Sodergren E."/>
            <person name="Clifton S."/>
            <person name="Fulton L."/>
            <person name="Fulton B."/>
            <person name="Courtney L."/>
            <person name="Fronick C."/>
            <person name="Harrison M."/>
            <person name="Strong C."/>
            <person name="Farmer C."/>
            <person name="Delahaunty K."/>
            <person name="Markovic C."/>
            <person name="Hall O."/>
            <person name="Minx P."/>
            <person name="Tomlinson C."/>
            <person name="Mitreva M."/>
            <person name="Nelson J."/>
            <person name="Hou S."/>
            <person name="Wollam A."/>
            <person name="Pepin K.H."/>
            <person name="Johnson M."/>
            <person name="Bhonagiri V."/>
            <person name="Zhang X."/>
            <person name="Suruliraj S."/>
            <person name="Warren W."/>
            <person name="Chinwalla A."/>
            <person name="Mardis E.R."/>
            <person name="Wilson R.K."/>
        </authorList>
    </citation>
    <scope>NUCLEOTIDE SEQUENCE [LARGE SCALE GENOMIC DNA]</scope>
    <source>
        <strain evidence="10 11">DSM 2876</strain>
    </source>
</reference>
<dbReference type="PANTHER" id="PTHR34040">
    <property type="entry name" value="FLAGELLAR BIOSYNTHETIC PROTEIN FLIQ"/>
    <property type="match status" value="1"/>
</dbReference>
<dbReference type="Proteomes" id="UP000006238">
    <property type="component" value="Unassembled WGS sequence"/>
</dbReference>
<dbReference type="InterPro" id="IPR006305">
    <property type="entry name" value="FliQ"/>
</dbReference>
<dbReference type="GO" id="GO:0005886">
    <property type="term" value="C:plasma membrane"/>
    <property type="evidence" value="ECO:0007669"/>
    <property type="project" value="UniProtKB-SubCell"/>
</dbReference>
<evidence type="ECO:0000313" key="10">
    <source>
        <dbReference type="EMBL" id="EFF67983.1"/>
    </source>
</evidence>
<evidence type="ECO:0000256" key="2">
    <source>
        <dbReference type="ARBA" id="ARBA00006156"/>
    </source>
</evidence>
<evidence type="ECO:0000256" key="3">
    <source>
        <dbReference type="ARBA" id="ARBA00021718"/>
    </source>
</evidence>
<accession>D4S193</accession>
<evidence type="ECO:0000256" key="1">
    <source>
        <dbReference type="ARBA" id="ARBA00004651"/>
    </source>
</evidence>
<dbReference type="GO" id="GO:0044780">
    <property type="term" value="P:bacterial-type flagellum assembly"/>
    <property type="evidence" value="ECO:0007669"/>
    <property type="project" value="InterPro"/>
</dbReference>
<keyword evidence="5 9" id="KW-0812">Transmembrane</keyword>
<dbReference type="eggNOG" id="COG1987">
    <property type="taxonomic scope" value="Bacteria"/>
</dbReference>
<evidence type="ECO:0000313" key="11">
    <source>
        <dbReference type="Proteomes" id="UP000006238"/>
    </source>
</evidence>
<dbReference type="PRINTS" id="PR00952">
    <property type="entry name" value="TYPE3IMQPROT"/>
</dbReference>
<dbReference type="HOGENOM" id="CLU_164516_0_1_9"/>
<proteinExistence type="inferred from homology"/>
<evidence type="ECO:0000256" key="4">
    <source>
        <dbReference type="ARBA" id="ARBA00022475"/>
    </source>
</evidence>
<gene>
    <name evidence="9 10" type="primary">fliQ</name>
    <name evidence="10" type="ORF">BUTYVIB_01863</name>
</gene>
<dbReference type="GO" id="GO:0009425">
    <property type="term" value="C:bacterial-type flagellum basal body"/>
    <property type="evidence" value="ECO:0007669"/>
    <property type="project" value="UniProtKB-SubCell"/>
</dbReference>
<keyword evidence="8 9" id="KW-0975">Bacterial flagellum</keyword>
<dbReference type="GO" id="GO:0009306">
    <property type="term" value="P:protein secretion"/>
    <property type="evidence" value="ECO:0007669"/>
    <property type="project" value="InterPro"/>
</dbReference>
<comment type="similarity">
    <text evidence="2 9">Belongs to the FliQ/MopD/SpaQ family.</text>
</comment>
<dbReference type="Pfam" id="PF01313">
    <property type="entry name" value="Bac_export_3"/>
    <property type="match status" value="1"/>
</dbReference>
<dbReference type="EMBL" id="ABWN01000033">
    <property type="protein sequence ID" value="EFF67983.1"/>
    <property type="molecule type" value="Genomic_DNA"/>
</dbReference>
<sequence>MSEQQIIDISRKALYLIIQCSAPILIISLVVGLVISIFQTMTSIQEQTLTFVPKIIAVFIGVMLFGSWMLNNITSYMNELWSNFNMYIGRS</sequence>
<dbReference type="PANTHER" id="PTHR34040:SF2">
    <property type="entry name" value="FLAGELLAR BIOSYNTHETIC PROTEIN FLIQ"/>
    <property type="match status" value="1"/>
</dbReference>
<keyword evidence="10" id="KW-0966">Cell projection</keyword>
<feature type="transmembrane region" description="Helical" evidence="9">
    <location>
        <begin position="51"/>
        <end position="70"/>
    </location>
</feature>
<dbReference type="RefSeq" id="WP_005603717.1">
    <property type="nucleotide sequence ID" value="NZ_GG663524.1"/>
</dbReference>
<dbReference type="GeneID" id="98917995"/>
<evidence type="ECO:0000256" key="6">
    <source>
        <dbReference type="ARBA" id="ARBA00022989"/>
    </source>
</evidence>
<evidence type="ECO:0000256" key="8">
    <source>
        <dbReference type="ARBA" id="ARBA00023143"/>
    </source>
</evidence>
<keyword evidence="10" id="KW-0282">Flagellum</keyword>
<keyword evidence="4 9" id="KW-1003">Cell membrane</keyword>
<dbReference type="NCBIfam" id="TIGR01402">
    <property type="entry name" value="fliQ"/>
    <property type="match status" value="1"/>
</dbReference>
<dbReference type="STRING" id="45851.BHV86_09015"/>
<keyword evidence="7 9" id="KW-0472">Membrane</keyword>
<dbReference type="InterPro" id="IPR002191">
    <property type="entry name" value="Bac_export_3"/>
</dbReference>
<keyword evidence="11" id="KW-1185">Reference proteome</keyword>
<dbReference type="AlphaFoldDB" id="D4S193"/>
<feature type="transmembrane region" description="Helical" evidence="9">
    <location>
        <begin position="12"/>
        <end position="39"/>
    </location>
</feature>
<protein>
    <recommendedName>
        <fullName evidence="3 9">Flagellar biosynthetic protein FliQ</fullName>
    </recommendedName>
</protein>
<evidence type="ECO:0000256" key="7">
    <source>
        <dbReference type="ARBA" id="ARBA00023136"/>
    </source>
</evidence>
<evidence type="ECO:0000256" key="9">
    <source>
        <dbReference type="RuleBase" id="RU364090"/>
    </source>
</evidence>
<comment type="function">
    <text evidence="9">Role in flagellar biosynthesis.</text>
</comment>
<comment type="subcellular location">
    <subcellularLocation>
        <location evidence="1 9">Cell membrane</location>
        <topology evidence="1">Multi-pass membrane protein</topology>
    </subcellularLocation>
    <subcellularLocation>
        <location evidence="9">Bacterial flagellum basal body</location>
    </subcellularLocation>
</comment>
<keyword evidence="6 9" id="KW-1133">Transmembrane helix</keyword>
<organism evidence="10 11">
    <name type="scientific">Eshraghiella crossota DSM 2876</name>
    <dbReference type="NCBI Taxonomy" id="511680"/>
    <lineage>
        <taxon>Bacteria</taxon>
        <taxon>Bacillati</taxon>
        <taxon>Bacillota</taxon>
        <taxon>Clostridia</taxon>
        <taxon>Lachnospirales</taxon>
        <taxon>Lachnospiraceae</taxon>
        <taxon>Eshraghiella</taxon>
    </lineage>
</organism>
<evidence type="ECO:0000256" key="5">
    <source>
        <dbReference type="ARBA" id="ARBA00022692"/>
    </source>
</evidence>
<comment type="caution">
    <text evidence="10">The sequence shown here is derived from an EMBL/GenBank/DDBJ whole genome shotgun (WGS) entry which is preliminary data.</text>
</comment>
<name>D4S193_9FIRM</name>
<keyword evidence="10" id="KW-0969">Cilium</keyword>